<evidence type="ECO:0000313" key="1">
    <source>
        <dbReference type="EMBL" id="KIM34710.1"/>
    </source>
</evidence>
<reference evidence="2" key="2">
    <citation type="submission" date="2015-01" db="EMBL/GenBank/DDBJ databases">
        <title>Evolutionary Origins and Diversification of the Mycorrhizal Mutualists.</title>
        <authorList>
            <consortium name="DOE Joint Genome Institute"/>
            <consortium name="Mycorrhizal Genomics Consortium"/>
            <person name="Kohler A."/>
            <person name="Kuo A."/>
            <person name="Nagy L.G."/>
            <person name="Floudas D."/>
            <person name="Copeland A."/>
            <person name="Barry K.W."/>
            <person name="Cichocki N."/>
            <person name="Veneault-Fourrey C."/>
            <person name="LaButti K."/>
            <person name="Lindquist E.A."/>
            <person name="Lipzen A."/>
            <person name="Lundell T."/>
            <person name="Morin E."/>
            <person name="Murat C."/>
            <person name="Riley R."/>
            <person name="Ohm R."/>
            <person name="Sun H."/>
            <person name="Tunlid A."/>
            <person name="Henrissat B."/>
            <person name="Grigoriev I.V."/>
            <person name="Hibbett D.S."/>
            <person name="Martin F."/>
        </authorList>
    </citation>
    <scope>NUCLEOTIDE SEQUENCE [LARGE SCALE GENOMIC DNA]</scope>
    <source>
        <strain evidence="2">h7</strain>
    </source>
</reference>
<keyword evidence="2" id="KW-1185">Reference proteome</keyword>
<dbReference type="Proteomes" id="UP000053424">
    <property type="component" value="Unassembled WGS sequence"/>
</dbReference>
<accession>A0A0C3BD18</accession>
<dbReference type="AlphaFoldDB" id="A0A0C3BD18"/>
<dbReference type="Gene3D" id="3.80.10.10">
    <property type="entry name" value="Ribonuclease Inhibitor"/>
    <property type="match status" value="1"/>
</dbReference>
<dbReference type="OrthoDB" id="2982757at2759"/>
<protein>
    <submittedName>
        <fullName evidence="1">Uncharacterized protein</fullName>
    </submittedName>
</protein>
<organism evidence="1 2">
    <name type="scientific">Hebeloma cylindrosporum</name>
    <dbReference type="NCBI Taxonomy" id="76867"/>
    <lineage>
        <taxon>Eukaryota</taxon>
        <taxon>Fungi</taxon>
        <taxon>Dikarya</taxon>
        <taxon>Basidiomycota</taxon>
        <taxon>Agaricomycotina</taxon>
        <taxon>Agaricomycetes</taxon>
        <taxon>Agaricomycetidae</taxon>
        <taxon>Agaricales</taxon>
        <taxon>Agaricineae</taxon>
        <taxon>Hymenogastraceae</taxon>
        <taxon>Hebeloma</taxon>
    </lineage>
</organism>
<sequence length="413" mass="45627">MAHLYNSDILSLIFIDVFQSSASSMLPLRSVNRAWFDVAGSTPQLWTRLILNRKSDFTNLDYARFYLKKSGALPIDVYITLPDDVDANAIGGLTALLRDQASRFRSFDLRVRIHDQLEDIISSIGHNRPAPLLEKLVLKIQQCTESGVVTEFLSLPTAFTPSPRLAHIELPGWPLPKIFPHLPTITSFTIDSMPFDSVALGEIMSFLDSTPSLQHFVFKGQDDFSYNVASELTFPHIISLPDLLTADVSAPGSGADLLRAMNAPGLTDARLDGFREHHFEGRWEESLTEPLSATVRRLSARSPNLRRLVLEHTEFHAPLEDYALIFSGAGFPQLEELALIGTDIDDRALLAASGGSSSLKRVTLRECEKITGTGLLGFVRGRSSDFSLTVQGCSNVTRQDIVALSTIVKVNFQ</sequence>
<dbReference type="HOGENOM" id="CLU_665737_0_0_1"/>
<proteinExistence type="predicted"/>
<evidence type="ECO:0000313" key="2">
    <source>
        <dbReference type="Proteomes" id="UP000053424"/>
    </source>
</evidence>
<gene>
    <name evidence="1" type="ORF">M413DRAFT_450095</name>
</gene>
<dbReference type="InterPro" id="IPR032675">
    <property type="entry name" value="LRR_dom_sf"/>
</dbReference>
<dbReference type="SUPFAM" id="SSF52047">
    <property type="entry name" value="RNI-like"/>
    <property type="match status" value="1"/>
</dbReference>
<name>A0A0C3BD18_HEBCY</name>
<dbReference type="EMBL" id="KN831870">
    <property type="protein sequence ID" value="KIM34710.1"/>
    <property type="molecule type" value="Genomic_DNA"/>
</dbReference>
<reference evidence="1 2" key="1">
    <citation type="submission" date="2014-04" db="EMBL/GenBank/DDBJ databases">
        <authorList>
            <consortium name="DOE Joint Genome Institute"/>
            <person name="Kuo A."/>
            <person name="Gay G."/>
            <person name="Dore J."/>
            <person name="Kohler A."/>
            <person name="Nagy L.G."/>
            <person name="Floudas D."/>
            <person name="Copeland A."/>
            <person name="Barry K.W."/>
            <person name="Cichocki N."/>
            <person name="Veneault-Fourrey C."/>
            <person name="LaButti K."/>
            <person name="Lindquist E.A."/>
            <person name="Lipzen A."/>
            <person name="Lundell T."/>
            <person name="Morin E."/>
            <person name="Murat C."/>
            <person name="Sun H."/>
            <person name="Tunlid A."/>
            <person name="Henrissat B."/>
            <person name="Grigoriev I.V."/>
            <person name="Hibbett D.S."/>
            <person name="Martin F."/>
            <person name="Nordberg H.P."/>
            <person name="Cantor M.N."/>
            <person name="Hua S.X."/>
        </authorList>
    </citation>
    <scope>NUCLEOTIDE SEQUENCE [LARGE SCALE GENOMIC DNA]</scope>
    <source>
        <strain evidence="2">h7</strain>
    </source>
</reference>